<sequence>MSFNKEEKSLGVELKSKVKEMGHVKMVKGLERDLGTKVVVFDHCCI</sequence>
<evidence type="ECO:0000313" key="1">
    <source>
        <dbReference type="Araport" id="AT2G23321"/>
    </source>
</evidence>
<accession>A0A654EX06</accession>
<organism evidence="2 3">
    <name type="scientific">Arabidopsis thaliana</name>
    <name type="common">Mouse-ear cress</name>
    <dbReference type="NCBI Taxonomy" id="3702"/>
    <lineage>
        <taxon>Eukaryota</taxon>
        <taxon>Viridiplantae</taxon>
        <taxon>Streptophyta</taxon>
        <taxon>Embryophyta</taxon>
        <taxon>Tracheophyta</taxon>
        <taxon>Spermatophyta</taxon>
        <taxon>Magnoliopsida</taxon>
        <taxon>eudicotyledons</taxon>
        <taxon>Gunneridae</taxon>
        <taxon>Pentapetalae</taxon>
        <taxon>rosids</taxon>
        <taxon>malvids</taxon>
        <taxon>Brassicales</taxon>
        <taxon>Brassicaceae</taxon>
        <taxon>Camelineae</taxon>
        <taxon>Arabidopsis</taxon>
    </lineage>
</organism>
<dbReference type="Proteomes" id="UP000426265">
    <property type="component" value="Unassembled WGS sequence"/>
</dbReference>
<reference evidence="2 3" key="1">
    <citation type="submission" date="2019-11" db="EMBL/GenBank/DDBJ databases">
        <authorList>
            <person name="Jiao W.-B."/>
            <person name="Schneeberger K."/>
        </authorList>
    </citation>
    <scope>NUCLEOTIDE SEQUENCE [LARGE SCALE GENOMIC DNA]</scope>
    <source>
        <strain evidence="3">cv. An-1</strain>
    </source>
</reference>
<dbReference type="RefSeq" id="NP_001118372.1">
    <property type="nucleotide sequence ID" value="NM_001124900.1"/>
</dbReference>
<gene>
    <name evidence="1" type="ordered locus">At2g23321</name>
    <name evidence="2" type="ORF">AN1_LOCUS8719</name>
</gene>
<dbReference type="GeneID" id="6240975"/>
<evidence type="ECO:0000313" key="3">
    <source>
        <dbReference type="Proteomes" id="UP000426265"/>
    </source>
</evidence>
<dbReference type="KEGG" id="ath:AT2G23321"/>
<dbReference type="AlphaFoldDB" id="A0A654EX06"/>
<name>A0A654EX06_ARATH</name>
<dbReference type="Araport" id="AT2G23321"/>
<protein>
    <submittedName>
        <fullName evidence="2">Uncharacterized protein</fullName>
    </submittedName>
</protein>
<dbReference type="EMBL" id="CACRSJ010000105">
    <property type="protein sequence ID" value="VYS53258.1"/>
    <property type="molecule type" value="Genomic_DNA"/>
</dbReference>
<proteinExistence type="predicted"/>
<evidence type="ECO:0000313" key="2">
    <source>
        <dbReference type="EMBL" id="VYS53258.1"/>
    </source>
</evidence>
<dbReference type="ExpressionAtlas" id="A0A654EX06">
    <property type="expression patterns" value="baseline and differential"/>
</dbReference>